<keyword evidence="3" id="KW-1185">Reference proteome</keyword>
<name>A0A1H5URT8_9GAMM</name>
<organism evidence="2 3">
    <name type="scientific">Marinobacterium lutimaris</name>
    <dbReference type="NCBI Taxonomy" id="568106"/>
    <lineage>
        <taxon>Bacteria</taxon>
        <taxon>Pseudomonadati</taxon>
        <taxon>Pseudomonadota</taxon>
        <taxon>Gammaproteobacteria</taxon>
        <taxon>Oceanospirillales</taxon>
        <taxon>Oceanospirillaceae</taxon>
        <taxon>Marinobacterium</taxon>
    </lineage>
</organism>
<evidence type="ECO:0000313" key="3">
    <source>
        <dbReference type="Proteomes" id="UP000236745"/>
    </source>
</evidence>
<evidence type="ECO:0000313" key="2">
    <source>
        <dbReference type="EMBL" id="SEF77690.1"/>
    </source>
</evidence>
<evidence type="ECO:0008006" key="4">
    <source>
        <dbReference type="Google" id="ProtNLM"/>
    </source>
</evidence>
<sequence length="274" mass="30267">MNKITVNEMNHVRPAAVAGLFYPGQPEILRSRVTRLLDEQHQEQHRRLIPSALVVPHAGYDYSGGVAASGYSLLASDPDRARRWRRILLLGPNHRVPLRGIAAPKADLFATPLGSMAVDQTGLAELQQRFDVQVREDVHALEHCLEVQLPFLHELLPSAKLLPLVVGQERPEPVADLIEWAWDQKDILVVISTDLSHYHSYDEACRIDADTEHAILALRSDIVPEQACGAHALNGLLLAAHRRCLSAARLALCNSGDTAAPRDQVVGYGSYVIF</sequence>
<dbReference type="AlphaFoldDB" id="A0A1H5URT8"/>
<dbReference type="Gene3D" id="3.40.830.10">
    <property type="entry name" value="LigB-like"/>
    <property type="match status" value="1"/>
</dbReference>
<dbReference type="EMBL" id="FNVQ01000001">
    <property type="protein sequence ID" value="SEF77690.1"/>
    <property type="molecule type" value="Genomic_DNA"/>
</dbReference>
<dbReference type="CDD" id="cd07361">
    <property type="entry name" value="MEMO_like"/>
    <property type="match status" value="1"/>
</dbReference>
<proteinExistence type="inferred from homology"/>
<comment type="similarity">
    <text evidence="1">Belongs to the MEMO1 family.</text>
</comment>
<dbReference type="Proteomes" id="UP000236745">
    <property type="component" value="Unassembled WGS sequence"/>
</dbReference>
<dbReference type="NCBIfam" id="TIGR04336">
    <property type="entry name" value="AmmeMemoSam_B"/>
    <property type="match status" value="1"/>
</dbReference>
<protein>
    <recommendedName>
        <fullName evidence="4">MEMO1 family protein</fullName>
    </recommendedName>
</protein>
<dbReference type="InterPro" id="IPR002737">
    <property type="entry name" value="MEMO1_fam"/>
</dbReference>
<accession>A0A1H5URT8</accession>
<dbReference type="PANTHER" id="PTHR11060:SF0">
    <property type="entry name" value="PROTEIN MEMO1"/>
    <property type="match status" value="1"/>
</dbReference>
<dbReference type="Pfam" id="PF01875">
    <property type="entry name" value="Memo"/>
    <property type="match status" value="1"/>
</dbReference>
<gene>
    <name evidence="2" type="ORF">SAMN05444390_101476</name>
</gene>
<dbReference type="PANTHER" id="PTHR11060">
    <property type="entry name" value="PROTEIN MEMO1"/>
    <property type="match status" value="1"/>
</dbReference>
<evidence type="ECO:0000256" key="1">
    <source>
        <dbReference type="ARBA" id="ARBA00006315"/>
    </source>
</evidence>
<reference evidence="2 3" key="1">
    <citation type="submission" date="2016-10" db="EMBL/GenBank/DDBJ databases">
        <authorList>
            <person name="de Groot N.N."/>
        </authorList>
    </citation>
    <scope>NUCLEOTIDE SEQUENCE [LARGE SCALE GENOMIC DNA]</scope>
    <source>
        <strain evidence="2 3">DSM 22012</strain>
    </source>
</reference>